<gene>
    <name evidence="2" type="ORF">Ctaglu_25090</name>
</gene>
<feature type="transmembrane region" description="Helical" evidence="1">
    <location>
        <begin position="40"/>
        <end position="61"/>
    </location>
</feature>
<keyword evidence="1" id="KW-0812">Transmembrane</keyword>
<protein>
    <recommendedName>
        <fullName evidence="4">DUF4418 domain-containing protein</fullName>
    </recommendedName>
</protein>
<keyword evidence="3" id="KW-1185">Reference proteome</keyword>
<reference evidence="2 3" key="1">
    <citation type="submission" date="2018-11" db="EMBL/GenBank/DDBJ databases">
        <title>Genome sequencing and assembly of Clostridium tagluense strain A121.</title>
        <authorList>
            <person name="Murakami T."/>
            <person name="Segawa T."/>
            <person name="Shcherbakova V.A."/>
            <person name="Mori H."/>
            <person name="Yoshimura Y."/>
        </authorList>
    </citation>
    <scope>NUCLEOTIDE SEQUENCE [LARGE SCALE GENOMIC DNA]</scope>
    <source>
        <strain evidence="2 3">A121</strain>
    </source>
</reference>
<dbReference type="Pfam" id="PF14387">
    <property type="entry name" value="DUF4418"/>
    <property type="match status" value="1"/>
</dbReference>
<dbReference type="OrthoDB" id="3239888at2"/>
<evidence type="ECO:0008006" key="4">
    <source>
        <dbReference type="Google" id="ProtNLM"/>
    </source>
</evidence>
<evidence type="ECO:0000313" key="3">
    <source>
        <dbReference type="Proteomes" id="UP000287872"/>
    </source>
</evidence>
<comment type="caution">
    <text evidence="2">The sequence shown here is derived from an EMBL/GenBank/DDBJ whole genome shotgun (WGS) entry which is preliminary data.</text>
</comment>
<sequence>MKKRVIYGIYFIIIGVLLAIGPHTLFAVCHKGETVMKCWWSAQAEISIGIMLIVAGIATLSFKSQEIQLGICIMTSALGVMAILIPSVLIGGCMKKQ</sequence>
<proteinExistence type="predicted"/>
<keyword evidence="1" id="KW-1133">Transmembrane helix</keyword>
<evidence type="ECO:0000256" key="1">
    <source>
        <dbReference type="SAM" id="Phobius"/>
    </source>
</evidence>
<feature type="transmembrane region" description="Helical" evidence="1">
    <location>
        <begin position="67"/>
        <end position="90"/>
    </location>
</feature>
<dbReference type="InterPro" id="IPR025531">
    <property type="entry name" value="DUF4418"/>
</dbReference>
<dbReference type="EMBL" id="BHYK01000013">
    <property type="protein sequence ID" value="GCD10886.1"/>
    <property type="molecule type" value="Genomic_DNA"/>
</dbReference>
<organism evidence="2 3">
    <name type="scientific">Clostridium tagluense</name>
    <dbReference type="NCBI Taxonomy" id="360422"/>
    <lineage>
        <taxon>Bacteria</taxon>
        <taxon>Bacillati</taxon>
        <taxon>Bacillota</taxon>
        <taxon>Clostridia</taxon>
        <taxon>Eubacteriales</taxon>
        <taxon>Clostridiaceae</taxon>
        <taxon>Clostridium</taxon>
    </lineage>
</organism>
<dbReference type="AlphaFoldDB" id="A0A401UMX5"/>
<name>A0A401UMX5_9CLOT</name>
<accession>A0A401UMX5</accession>
<feature type="transmembrane region" description="Helical" evidence="1">
    <location>
        <begin position="6"/>
        <end position="28"/>
    </location>
</feature>
<evidence type="ECO:0000313" key="2">
    <source>
        <dbReference type="EMBL" id="GCD10886.1"/>
    </source>
</evidence>
<dbReference type="RefSeq" id="WP_125002193.1">
    <property type="nucleotide sequence ID" value="NZ_BHYK01000013.1"/>
</dbReference>
<dbReference type="Proteomes" id="UP000287872">
    <property type="component" value="Unassembled WGS sequence"/>
</dbReference>
<keyword evidence="1" id="KW-0472">Membrane</keyword>